<comment type="caution">
    <text evidence="2">The sequence shown here is derived from an EMBL/GenBank/DDBJ whole genome shotgun (WGS) entry which is preliminary data.</text>
</comment>
<evidence type="ECO:0000313" key="2">
    <source>
        <dbReference type="EMBL" id="MBC8546466.1"/>
    </source>
</evidence>
<accession>A0A926DX83</accession>
<keyword evidence="3" id="KW-1185">Reference proteome</keyword>
<dbReference type="InterPro" id="IPR006428">
    <property type="entry name" value="Portal_SPP1-type"/>
</dbReference>
<gene>
    <name evidence="2" type="ORF">H8711_05900</name>
</gene>
<feature type="compositionally biased region" description="Basic and acidic residues" evidence="1">
    <location>
        <begin position="424"/>
        <end position="454"/>
    </location>
</feature>
<dbReference type="NCBIfam" id="TIGR01538">
    <property type="entry name" value="portal_SPP1"/>
    <property type="match status" value="1"/>
</dbReference>
<organism evidence="2 3">
    <name type="scientific">Ligaoa zhengdingensis</name>
    <dbReference type="NCBI Taxonomy" id="2763658"/>
    <lineage>
        <taxon>Bacteria</taxon>
        <taxon>Bacillati</taxon>
        <taxon>Bacillota</taxon>
        <taxon>Clostridia</taxon>
        <taxon>Eubacteriales</taxon>
        <taxon>Oscillospiraceae</taxon>
        <taxon>Ligaoa</taxon>
    </lineage>
</organism>
<protein>
    <submittedName>
        <fullName evidence="2">Phage portal protein</fullName>
    </submittedName>
</protein>
<dbReference type="InterPro" id="IPR021145">
    <property type="entry name" value="Portal_protein_SPP1_Gp6-like"/>
</dbReference>
<feature type="region of interest" description="Disordered" evidence="1">
    <location>
        <begin position="415"/>
        <end position="470"/>
    </location>
</feature>
<dbReference type="Proteomes" id="UP000653127">
    <property type="component" value="Unassembled WGS sequence"/>
</dbReference>
<evidence type="ECO:0000256" key="1">
    <source>
        <dbReference type="SAM" id="MobiDB-lite"/>
    </source>
</evidence>
<proteinExistence type="predicted"/>
<dbReference type="Pfam" id="PF05133">
    <property type="entry name" value="SPP1_portal"/>
    <property type="match status" value="1"/>
</dbReference>
<reference evidence="2" key="1">
    <citation type="submission" date="2020-08" db="EMBL/GenBank/DDBJ databases">
        <title>Genome public.</title>
        <authorList>
            <person name="Liu C."/>
            <person name="Sun Q."/>
        </authorList>
    </citation>
    <scope>NUCLEOTIDE SEQUENCE</scope>
    <source>
        <strain evidence="2">NSJ-31</strain>
    </source>
</reference>
<dbReference type="AlphaFoldDB" id="A0A926DX83"/>
<dbReference type="RefSeq" id="WP_249282545.1">
    <property type="nucleotide sequence ID" value="NZ_JACRST010000006.1"/>
</dbReference>
<evidence type="ECO:0000313" key="3">
    <source>
        <dbReference type="Proteomes" id="UP000653127"/>
    </source>
</evidence>
<dbReference type="EMBL" id="JACRST010000006">
    <property type="protein sequence ID" value="MBC8546466.1"/>
    <property type="molecule type" value="Genomic_DNA"/>
</dbReference>
<sequence>MDYAQALRLLAKYVPQQQKFNAIAQKGIDYYENRTDIVQHGMQQVEFAKDWHRKNGENPLRTADNRIPTNWHKILVDQKVGYMFTYPPQFDVKDGKSGSEVTDLVKETLGDCYEKVIKQLATDASNTGRAWLCYWYDHGRPFDYHFISPLQVIPVYDPDSIKPKLKYLIRRYSTEDESGRTITKNEIWTDRDVTYIDQSVSGSEDRGTVTHNYGRIPFIEFRNNESELSDLVMYQRVIDSIDKVISGLANDMDDVQEILFVLKGYNGENRRAEYVERPDGTVKEVPKEINVLLEAKLRKFFSVDGEGGVDVLRAEIPFEARKAYMEMLINQLYISAMAVNPDPDKTGNQSGVYIEFLYSLLELKAGLMETEFRPALGEFLRAILRYLGLPEDTQIEQIWTRNKPRNDSETAQIIAGTSDQVMSDETKTKVHPLVEDWREERKRIEQEQRKKQEDLLDQYQMQQPQAGEGE</sequence>
<name>A0A926DX83_9FIRM</name>
<feature type="compositionally biased region" description="Polar residues" evidence="1">
    <location>
        <begin position="459"/>
        <end position="470"/>
    </location>
</feature>